<name>A0A445B651_ARAHY</name>
<dbReference type="SUPFAM" id="SSF53720">
    <property type="entry name" value="ALDH-like"/>
    <property type="match status" value="1"/>
</dbReference>
<comment type="caution">
    <text evidence="2">The sequence shown here is derived from an EMBL/GenBank/DDBJ whole genome shotgun (WGS) entry which is preliminary data.</text>
</comment>
<organism evidence="2 3">
    <name type="scientific">Arachis hypogaea</name>
    <name type="common">Peanut</name>
    <dbReference type="NCBI Taxonomy" id="3818"/>
    <lineage>
        <taxon>Eukaryota</taxon>
        <taxon>Viridiplantae</taxon>
        <taxon>Streptophyta</taxon>
        <taxon>Embryophyta</taxon>
        <taxon>Tracheophyta</taxon>
        <taxon>Spermatophyta</taxon>
        <taxon>Magnoliopsida</taxon>
        <taxon>eudicotyledons</taxon>
        <taxon>Gunneridae</taxon>
        <taxon>Pentapetalae</taxon>
        <taxon>rosids</taxon>
        <taxon>fabids</taxon>
        <taxon>Fabales</taxon>
        <taxon>Fabaceae</taxon>
        <taxon>Papilionoideae</taxon>
        <taxon>50 kb inversion clade</taxon>
        <taxon>dalbergioids sensu lato</taxon>
        <taxon>Dalbergieae</taxon>
        <taxon>Pterocarpus clade</taxon>
        <taxon>Arachis</taxon>
    </lineage>
</organism>
<evidence type="ECO:0000313" key="2">
    <source>
        <dbReference type="EMBL" id="RYR34152.1"/>
    </source>
</evidence>
<evidence type="ECO:0000259" key="1">
    <source>
        <dbReference type="Pfam" id="PF00171"/>
    </source>
</evidence>
<accession>A0A445B651</accession>
<proteinExistence type="predicted"/>
<dbReference type="GO" id="GO:0016620">
    <property type="term" value="F:oxidoreductase activity, acting on the aldehyde or oxo group of donors, NAD or NADP as acceptor"/>
    <property type="evidence" value="ECO:0007669"/>
    <property type="project" value="InterPro"/>
</dbReference>
<dbReference type="EMBL" id="SDMP01000010">
    <property type="protein sequence ID" value="RYR34152.1"/>
    <property type="molecule type" value="Genomic_DNA"/>
</dbReference>
<evidence type="ECO:0000313" key="3">
    <source>
        <dbReference type="Proteomes" id="UP000289738"/>
    </source>
</evidence>
<keyword evidence="3" id="KW-1185">Reference proteome</keyword>
<feature type="domain" description="Aldehyde dehydrogenase" evidence="1">
    <location>
        <begin position="36"/>
        <end position="136"/>
    </location>
</feature>
<dbReference type="InterPro" id="IPR015590">
    <property type="entry name" value="Aldehyde_DH_dom"/>
</dbReference>
<dbReference type="AlphaFoldDB" id="A0A445B651"/>
<protein>
    <recommendedName>
        <fullName evidence="1">Aldehyde dehydrogenase domain-containing protein</fullName>
    </recommendedName>
</protein>
<sequence length="137" mass="15229">MDFTVSDSIVFNENNLIAEDISKLEDAFKQLLSFFRYDMGALCMHEHSEKLEGLVNDAIDKRAKIVARGSFGPIGGDAVDQYYPPTVIVNVNHSMRLMQEETFGPIVPIMKFSSDEEVVKLANDSRYGLGCAVFSGN</sequence>
<dbReference type="PANTHER" id="PTHR11699">
    <property type="entry name" value="ALDEHYDE DEHYDROGENASE-RELATED"/>
    <property type="match status" value="1"/>
</dbReference>
<dbReference type="Proteomes" id="UP000289738">
    <property type="component" value="Chromosome A10"/>
</dbReference>
<dbReference type="InterPro" id="IPR016161">
    <property type="entry name" value="Ald_DH/histidinol_DH"/>
</dbReference>
<dbReference type="Gene3D" id="3.40.309.10">
    <property type="entry name" value="Aldehyde Dehydrogenase, Chain A, domain 2"/>
    <property type="match status" value="1"/>
</dbReference>
<reference evidence="2 3" key="1">
    <citation type="submission" date="2019-01" db="EMBL/GenBank/DDBJ databases">
        <title>Sequencing of cultivated peanut Arachis hypogaea provides insights into genome evolution and oil improvement.</title>
        <authorList>
            <person name="Chen X."/>
        </authorList>
    </citation>
    <scope>NUCLEOTIDE SEQUENCE [LARGE SCALE GENOMIC DNA]</scope>
    <source>
        <strain evidence="3">cv. Fuhuasheng</strain>
        <tissue evidence="2">Leaves</tissue>
    </source>
</reference>
<dbReference type="InterPro" id="IPR016163">
    <property type="entry name" value="Ald_DH_C"/>
</dbReference>
<dbReference type="Pfam" id="PF00171">
    <property type="entry name" value="Aldedh"/>
    <property type="match status" value="1"/>
</dbReference>
<gene>
    <name evidence="2" type="ORF">Ahy_A10g048880</name>
</gene>